<evidence type="ECO:0000313" key="7">
    <source>
        <dbReference type="EMBL" id="CPR18266.1"/>
    </source>
</evidence>
<dbReference type="PANTHER" id="PTHR33231:SF1">
    <property type="entry name" value="30S RIBOSOMAL PROTEIN"/>
    <property type="match status" value="1"/>
</dbReference>
<dbReference type="GO" id="GO:0045900">
    <property type="term" value="P:negative regulation of translational elongation"/>
    <property type="evidence" value="ECO:0007669"/>
    <property type="project" value="TreeGrafter"/>
</dbReference>
<name>A0A0D6JDU9_9HYPH</name>
<dbReference type="InterPro" id="IPR003489">
    <property type="entry name" value="RHF/RaiA"/>
</dbReference>
<comment type="subcellular location">
    <subcellularLocation>
        <location evidence="4">Cytoplasm</location>
    </subcellularLocation>
</comment>
<comment type="subunit">
    <text evidence="2">Associates exclusively with 100S ribosomes, which are dimers of 70S ribosomes.</text>
</comment>
<dbReference type="InterPro" id="IPR050574">
    <property type="entry name" value="HPF/YfiA_ribosome-assoc"/>
</dbReference>
<dbReference type="Pfam" id="PF16321">
    <property type="entry name" value="Ribosom_S30AE_C"/>
    <property type="match status" value="1"/>
</dbReference>
<feature type="domain" description="Sigma 54 modulation/S30EA ribosomal protein C-terminal" evidence="6">
    <location>
        <begin position="134"/>
        <end position="187"/>
    </location>
</feature>
<dbReference type="RefSeq" id="WP_046477755.1">
    <property type="nucleotide sequence ID" value="NZ_LN829118.1"/>
</dbReference>
<dbReference type="Gene3D" id="3.30.160.100">
    <property type="entry name" value="Ribosome hibernation promotion factor-like"/>
    <property type="match status" value="1"/>
</dbReference>
<proteinExistence type="inferred from homology"/>
<reference evidence="8" key="1">
    <citation type="submission" date="2015-02" db="EMBL/GenBank/DDBJ databases">
        <authorList>
            <person name="Chooi Y.-H."/>
        </authorList>
    </citation>
    <scope>NUCLEOTIDE SEQUENCE [LARGE SCALE GENOMIC DNA]</scope>
    <source>
        <strain evidence="8">strain Y</strain>
    </source>
</reference>
<keyword evidence="1 4" id="KW-0810">Translation regulation</keyword>
<comment type="similarity">
    <text evidence="4">Belongs to the HPF/YfiA ribosome-associated protein family. Long HPF subfamily.</text>
</comment>
<evidence type="ECO:0000313" key="8">
    <source>
        <dbReference type="Proteomes" id="UP000033187"/>
    </source>
</evidence>
<dbReference type="EMBL" id="LN829119">
    <property type="protein sequence ID" value="CPR18266.1"/>
    <property type="molecule type" value="Genomic_DNA"/>
</dbReference>
<comment type="function">
    <text evidence="4">Required for dimerization of active 70S ribosomes into 100S ribosomes in stationary phase; 100S ribosomes are translationally inactive and sometimes present during exponential growth.</text>
</comment>
<evidence type="ECO:0000256" key="3">
    <source>
        <dbReference type="ARBA" id="ARBA00041148"/>
    </source>
</evidence>
<keyword evidence="4" id="KW-0963">Cytoplasm</keyword>
<accession>A0A0D6JDU9</accession>
<organism evidence="7 8">
    <name type="scientific">Candidatus Filomicrobium marinum</name>
    <dbReference type="NCBI Taxonomy" id="1608628"/>
    <lineage>
        <taxon>Bacteria</taxon>
        <taxon>Pseudomonadati</taxon>
        <taxon>Pseudomonadota</taxon>
        <taxon>Alphaproteobacteria</taxon>
        <taxon>Hyphomicrobiales</taxon>
        <taxon>Hyphomicrobiaceae</taxon>
        <taxon>Filomicrobium</taxon>
    </lineage>
</organism>
<dbReference type="SUPFAM" id="SSF69754">
    <property type="entry name" value="Ribosome binding protein Y (YfiA homologue)"/>
    <property type="match status" value="1"/>
</dbReference>
<dbReference type="GO" id="GO:0043024">
    <property type="term" value="F:ribosomal small subunit binding"/>
    <property type="evidence" value="ECO:0007669"/>
    <property type="project" value="TreeGrafter"/>
</dbReference>
<dbReference type="InterPro" id="IPR034694">
    <property type="entry name" value="HPF_long/plastid"/>
</dbReference>
<gene>
    <name evidence="4" type="primary">hpf</name>
    <name evidence="7" type="ORF">YBN1229_v1_1632</name>
</gene>
<dbReference type="InterPro" id="IPR032528">
    <property type="entry name" value="Ribosom_S30AE_C"/>
</dbReference>
<evidence type="ECO:0000259" key="6">
    <source>
        <dbReference type="Pfam" id="PF16321"/>
    </source>
</evidence>
<sequence length="208" mass="23191">MILQVTGKNVDAGDAFQTYIYDKIASVLDKYIGPEFSGHVRLEKEKSHFRTDCSIRLRTGLIVEAHGTGADAYASADMAVDRLDKRVRRYKRRLKDHHQRRNDGNGALPAEVMARDYVLQVTDEEAISAVDADHPVIIAENQRGIRELTVSDAVMHLDLAESPFFIFRNAGNGQLNVVYRRPDGNVGWVDPSTDSSKQSLNGTGHALR</sequence>
<dbReference type="KEGG" id="fil:BN1229_v1_1629"/>
<dbReference type="PANTHER" id="PTHR33231">
    <property type="entry name" value="30S RIBOSOMAL PROTEIN"/>
    <property type="match status" value="1"/>
</dbReference>
<dbReference type="InterPro" id="IPR038416">
    <property type="entry name" value="Ribosom_S30AE_C_sf"/>
</dbReference>
<dbReference type="AlphaFoldDB" id="A0A0D6JDU9"/>
<feature type="compositionally biased region" description="Polar residues" evidence="5">
    <location>
        <begin position="192"/>
        <end position="202"/>
    </location>
</feature>
<evidence type="ECO:0000256" key="4">
    <source>
        <dbReference type="HAMAP-Rule" id="MF_00839"/>
    </source>
</evidence>
<evidence type="ECO:0000256" key="1">
    <source>
        <dbReference type="ARBA" id="ARBA00022845"/>
    </source>
</evidence>
<feature type="region of interest" description="Disordered" evidence="5">
    <location>
        <begin position="186"/>
        <end position="208"/>
    </location>
</feature>
<dbReference type="KEGG" id="fiy:BN1229_v1_1632"/>
<dbReference type="OrthoDB" id="9794975at2"/>
<dbReference type="Pfam" id="PF02482">
    <property type="entry name" value="Ribosomal_S30AE"/>
    <property type="match status" value="1"/>
</dbReference>
<dbReference type="InterPro" id="IPR036567">
    <property type="entry name" value="RHF-like"/>
</dbReference>
<comment type="subunit">
    <text evidence="4">Interacts with 100S ribosomes.</text>
</comment>
<protein>
    <recommendedName>
        <fullName evidence="3 4">Ribosome hibernation promoting factor</fullName>
        <shortName evidence="4">HPF</shortName>
    </recommendedName>
</protein>
<evidence type="ECO:0000256" key="5">
    <source>
        <dbReference type="SAM" id="MobiDB-lite"/>
    </source>
</evidence>
<dbReference type="CDD" id="cd00552">
    <property type="entry name" value="RaiA"/>
    <property type="match status" value="1"/>
</dbReference>
<dbReference type="HAMAP" id="MF_00839">
    <property type="entry name" value="HPF"/>
    <property type="match status" value="1"/>
</dbReference>
<dbReference type="Gene3D" id="3.30.505.50">
    <property type="entry name" value="Sigma 54 modulation/S30EA ribosomal protein, C-terminal domain"/>
    <property type="match status" value="1"/>
</dbReference>
<keyword evidence="8" id="KW-1185">Reference proteome</keyword>
<evidence type="ECO:0000256" key="2">
    <source>
        <dbReference type="ARBA" id="ARBA00038695"/>
    </source>
</evidence>
<dbReference type="Proteomes" id="UP000033187">
    <property type="component" value="Chromosome 1"/>
</dbReference>
<dbReference type="GO" id="GO:0022627">
    <property type="term" value="C:cytosolic small ribosomal subunit"/>
    <property type="evidence" value="ECO:0007669"/>
    <property type="project" value="TreeGrafter"/>
</dbReference>
<dbReference type="NCBIfam" id="TIGR00741">
    <property type="entry name" value="yfiA"/>
    <property type="match status" value="1"/>
</dbReference>